<feature type="transmembrane region" description="Helical" evidence="1">
    <location>
        <begin position="46"/>
        <end position="66"/>
    </location>
</feature>
<keyword evidence="1" id="KW-1133">Transmembrane helix</keyword>
<evidence type="ECO:0000313" key="2">
    <source>
        <dbReference type="EMBL" id="ERM01128.1"/>
    </source>
</evidence>
<organism evidence="2 3">
    <name type="scientific">Brucella intermedia 229E</name>
    <dbReference type="NCBI Taxonomy" id="1337887"/>
    <lineage>
        <taxon>Bacteria</taxon>
        <taxon>Pseudomonadati</taxon>
        <taxon>Pseudomonadota</taxon>
        <taxon>Alphaproteobacteria</taxon>
        <taxon>Hyphomicrobiales</taxon>
        <taxon>Brucellaceae</taxon>
        <taxon>Brucella/Ochrobactrum group</taxon>
        <taxon>Brucella</taxon>
    </lineage>
</organism>
<comment type="caution">
    <text evidence="2">The sequence shown here is derived from an EMBL/GenBank/DDBJ whole genome shotgun (WGS) entry which is preliminary data.</text>
</comment>
<dbReference type="Proteomes" id="UP000016842">
    <property type="component" value="Unassembled WGS sequence"/>
</dbReference>
<evidence type="ECO:0000256" key="1">
    <source>
        <dbReference type="SAM" id="Phobius"/>
    </source>
</evidence>
<sequence>MIFATGAIPVRPRQKQNPTAKRPNLRSLFLDEEDFVAHHRSMDTSYIYIAIALLPFLLWSTIIVILSELDIDAGHTDRDSMSDDRPTDDQMADVVTIPYGLIFPLYYHTPTASREIG</sequence>
<dbReference type="EMBL" id="ASXJ01000196">
    <property type="protein sequence ID" value="ERM01128.1"/>
    <property type="molecule type" value="Genomic_DNA"/>
</dbReference>
<dbReference type="AlphaFoldDB" id="U4V7X7"/>
<accession>U4V7X7</accession>
<keyword evidence="1" id="KW-0472">Membrane</keyword>
<dbReference type="PATRIC" id="fig|1337887.3.peg.3439"/>
<proteinExistence type="predicted"/>
<reference evidence="2 3" key="1">
    <citation type="journal article" date="2014" name="FEMS Microbiol. Lett.">
        <title>Genome sequencing analysis reveals virulence-related gene content of Ochrobactrum intermedium strain 229E, a urease-positive strain isolated from the human gastric niche.</title>
        <authorList>
            <person name="Kulkarni G.J."/>
            <person name="Shetty S."/>
            <person name="Dharne M.S."/>
            <person name="Shouche Y.S."/>
        </authorList>
    </citation>
    <scope>NUCLEOTIDE SEQUENCE [LARGE SCALE GENOMIC DNA]</scope>
    <source>
        <strain evidence="2 3">229E</strain>
    </source>
</reference>
<keyword evidence="1" id="KW-0812">Transmembrane</keyword>
<protein>
    <submittedName>
        <fullName evidence="2">Uncharacterized protein</fullName>
    </submittedName>
</protein>
<gene>
    <name evidence="2" type="ORF">Q644_23290</name>
</gene>
<name>U4V7X7_9HYPH</name>
<evidence type="ECO:0000313" key="3">
    <source>
        <dbReference type="Proteomes" id="UP000016842"/>
    </source>
</evidence>